<dbReference type="Proteomes" id="UP000249547">
    <property type="component" value="Unassembled WGS sequence"/>
</dbReference>
<name>A0A327Q994_9BACT</name>
<dbReference type="RefSeq" id="WP_148707409.1">
    <property type="nucleotide sequence ID" value="NZ_QLLL01000008.1"/>
</dbReference>
<evidence type="ECO:0000313" key="2">
    <source>
        <dbReference type="EMBL" id="RAJ00505.1"/>
    </source>
</evidence>
<keyword evidence="1" id="KW-0732">Signal</keyword>
<sequence length="160" mass="18442">MSKLLFLLLLPIITLPSCAIKRSAVKNYSFLIECPNNTSYYIINLDNEGMGVVRFCHEKSDTINYLVNKNDKMEEIASFSLQIKDKNLIDSLLTHISPFQISERHLSHDLFYYILKIDGITIREGNSSDKELNNVFRIISTNIPREIENKDYCGVFTNKS</sequence>
<proteinExistence type="predicted"/>
<feature type="chain" id="PRO_5016278623" description="Lipoprotein" evidence="1">
    <location>
        <begin position="20"/>
        <end position="160"/>
    </location>
</feature>
<evidence type="ECO:0000313" key="3">
    <source>
        <dbReference type="Proteomes" id="UP000249547"/>
    </source>
</evidence>
<comment type="caution">
    <text evidence="2">The sequence shown here is derived from an EMBL/GenBank/DDBJ whole genome shotgun (WGS) entry which is preliminary data.</text>
</comment>
<dbReference type="EMBL" id="QLLL01000008">
    <property type="protein sequence ID" value="RAJ00505.1"/>
    <property type="molecule type" value="Genomic_DNA"/>
</dbReference>
<feature type="signal peptide" evidence="1">
    <location>
        <begin position="1"/>
        <end position="19"/>
    </location>
</feature>
<dbReference type="OrthoDB" id="9980856at2"/>
<evidence type="ECO:0008006" key="4">
    <source>
        <dbReference type="Google" id="ProtNLM"/>
    </source>
</evidence>
<protein>
    <recommendedName>
        <fullName evidence="4">Lipoprotein</fullName>
    </recommendedName>
</protein>
<evidence type="ECO:0000256" key="1">
    <source>
        <dbReference type="SAM" id="SignalP"/>
    </source>
</evidence>
<reference evidence="2 3" key="1">
    <citation type="submission" date="2018-06" db="EMBL/GenBank/DDBJ databases">
        <title>Genomic Encyclopedia of Archaeal and Bacterial Type Strains, Phase II (KMG-II): from individual species to whole genera.</title>
        <authorList>
            <person name="Goeker M."/>
        </authorList>
    </citation>
    <scope>NUCLEOTIDE SEQUENCE [LARGE SCALE GENOMIC DNA]</scope>
    <source>
        <strain evidence="2 3">DSM 23857</strain>
    </source>
</reference>
<accession>A0A327Q994</accession>
<gene>
    <name evidence="2" type="ORF">LX64_04212</name>
</gene>
<dbReference type="AlphaFoldDB" id="A0A327Q994"/>
<organism evidence="2 3">
    <name type="scientific">Chitinophaga skermanii</name>
    <dbReference type="NCBI Taxonomy" id="331697"/>
    <lineage>
        <taxon>Bacteria</taxon>
        <taxon>Pseudomonadati</taxon>
        <taxon>Bacteroidota</taxon>
        <taxon>Chitinophagia</taxon>
        <taxon>Chitinophagales</taxon>
        <taxon>Chitinophagaceae</taxon>
        <taxon>Chitinophaga</taxon>
    </lineage>
</organism>
<keyword evidence="3" id="KW-1185">Reference proteome</keyword>